<dbReference type="PANTHER" id="PTHR30399:SF1">
    <property type="entry name" value="UTP PYROPHOSPHATASE"/>
    <property type="match status" value="1"/>
</dbReference>
<sequence length="73" mass="8894">MNKRWGSFLGNKKIILNSKLIHASKDCIDYVIAHELCHVKYKNHNKRFFDFLKSKMPDWEKRKDRLEIRNFVT</sequence>
<reference evidence="2" key="1">
    <citation type="submission" date="2018-06" db="EMBL/GenBank/DDBJ databases">
        <authorList>
            <person name="Zhirakovskaya E."/>
        </authorList>
    </citation>
    <scope>NUCLEOTIDE SEQUENCE</scope>
</reference>
<organism evidence="2">
    <name type="scientific">hydrothermal vent metagenome</name>
    <dbReference type="NCBI Taxonomy" id="652676"/>
    <lineage>
        <taxon>unclassified sequences</taxon>
        <taxon>metagenomes</taxon>
        <taxon>ecological metagenomes</taxon>
    </lineage>
</organism>
<dbReference type="EMBL" id="UOFC01000055">
    <property type="protein sequence ID" value="VAW45352.1"/>
    <property type="molecule type" value="Genomic_DNA"/>
</dbReference>
<proteinExistence type="predicted"/>
<gene>
    <name evidence="2" type="ORF">MNBD_GAMMA03-1827</name>
</gene>
<feature type="domain" description="YgjP-like metallopeptidase" evidence="1">
    <location>
        <begin position="1"/>
        <end position="67"/>
    </location>
</feature>
<dbReference type="PANTHER" id="PTHR30399">
    <property type="entry name" value="UNCHARACTERIZED PROTEIN YGJP"/>
    <property type="match status" value="1"/>
</dbReference>
<evidence type="ECO:0000313" key="2">
    <source>
        <dbReference type="EMBL" id="VAW45352.1"/>
    </source>
</evidence>
<dbReference type="Gene3D" id="3.30.2010.10">
    <property type="entry name" value="Metalloproteases ('zincins'), catalytic domain"/>
    <property type="match status" value="1"/>
</dbReference>
<dbReference type="CDD" id="cd07344">
    <property type="entry name" value="M48_yhfN_like"/>
    <property type="match status" value="1"/>
</dbReference>
<dbReference type="InterPro" id="IPR053136">
    <property type="entry name" value="UTP_pyrophosphatase-like"/>
</dbReference>
<evidence type="ECO:0000259" key="1">
    <source>
        <dbReference type="Pfam" id="PF01863"/>
    </source>
</evidence>
<dbReference type="InterPro" id="IPR002725">
    <property type="entry name" value="YgjP-like_metallopeptidase"/>
</dbReference>
<dbReference type="Pfam" id="PF01863">
    <property type="entry name" value="YgjP-like"/>
    <property type="match status" value="1"/>
</dbReference>
<dbReference type="AlphaFoldDB" id="A0A3B0W262"/>
<name>A0A3B0W262_9ZZZZ</name>
<accession>A0A3B0W262</accession>
<protein>
    <recommendedName>
        <fullName evidence="1">YgjP-like metallopeptidase domain-containing protein</fullName>
    </recommendedName>
</protein>